<dbReference type="GO" id="GO:0016020">
    <property type="term" value="C:membrane"/>
    <property type="evidence" value="ECO:0007669"/>
    <property type="project" value="TreeGrafter"/>
</dbReference>
<feature type="transmembrane region" description="Helical" evidence="2">
    <location>
        <begin position="58"/>
        <end position="80"/>
    </location>
</feature>
<sequence>MFIASASDMFEPMWDSYSNRGWTRNITMSFRDEFHRSKFGFQDTCRERFLTFHWRAPGIIYVFYRLALASYTLTILILDISHSEKSKNFSLIWLAYLTEWTYIMLTVYFCYHALVTLAVYNSCQGVKLKLMRNMDFSEHKYLFRELYVMSNGYQQANVTDDDPMDIVDRSSDPENNQVNQGSAADDPMDIVEPSDTIPWYLCLVWILFNTAGVFALVVSLGFWTLLARLMDASFLVSEQNLQIHLINSFLVLLELSVTAIPVRLMHAVYPLAYGIIYAIFALVYWSVDHNNVVYPVLDFGKSPGIAVACILVIGFVVVPLLQLLLYGFYRLKLRLFQQCCWN</sequence>
<keyword evidence="2" id="KW-0812">Transmembrane</keyword>
<evidence type="ECO:0000313" key="4">
    <source>
        <dbReference type="Proteomes" id="UP000271974"/>
    </source>
</evidence>
<organism evidence="3 4">
    <name type="scientific">Elysia chlorotica</name>
    <name type="common">Eastern emerald elysia</name>
    <name type="synonym">Sea slug</name>
    <dbReference type="NCBI Taxonomy" id="188477"/>
    <lineage>
        <taxon>Eukaryota</taxon>
        <taxon>Metazoa</taxon>
        <taxon>Spiralia</taxon>
        <taxon>Lophotrochozoa</taxon>
        <taxon>Mollusca</taxon>
        <taxon>Gastropoda</taxon>
        <taxon>Heterobranchia</taxon>
        <taxon>Euthyneura</taxon>
        <taxon>Panpulmonata</taxon>
        <taxon>Sacoglossa</taxon>
        <taxon>Placobranchoidea</taxon>
        <taxon>Plakobranchidae</taxon>
        <taxon>Elysia</taxon>
    </lineage>
</organism>
<keyword evidence="2" id="KW-0472">Membrane</keyword>
<feature type="transmembrane region" description="Helical" evidence="2">
    <location>
        <begin position="243"/>
        <end position="260"/>
    </location>
</feature>
<feature type="transmembrane region" description="Helical" evidence="2">
    <location>
        <begin position="267"/>
        <end position="285"/>
    </location>
</feature>
<dbReference type="PANTHER" id="PTHR12242:SF1">
    <property type="entry name" value="MYND-TYPE DOMAIN-CONTAINING PROTEIN"/>
    <property type="match status" value="1"/>
</dbReference>
<dbReference type="PANTHER" id="PTHR12242">
    <property type="entry name" value="OS02G0130600 PROTEIN-RELATED"/>
    <property type="match status" value="1"/>
</dbReference>
<gene>
    <name evidence="3" type="ORF">EGW08_021405</name>
</gene>
<evidence type="ECO:0000256" key="2">
    <source>
        <dbReference type="SAM" id="Phobius"/>
    </source>
</evidence>
<feature type="transmembrane region" description="Helical" evidence="2">
    <location>
        <begin position="305"/>
        <end position="328"/>
    </location>
</feature>
<dbReference type="InterPro" id="IPR049352">
    <property type="entry name" value="Rost"/>
</dbReference>
<evidence type="ECO:0008006" key="5">
    <source>
        <dbReference type="Google" id="ProtNLM"/>
    </source>
</evidence>
<dbReference type="EMBL" id="RQTK01001325">
    <property type="protein sequence ID" value="RUS70834.1"/>
    <property type="molecule type" value="Genomic_DNA"/>
</dbReference>
<comment type="caution">
    <text evidence="3">The sequence shown here is derived from an EMBL/GenBank/DDBJ whole genome shotgun (WGS) entry which is preliminary data.</text>
</comment>
<dbReference type="Pfam" id="PF21534">
    <property type="entry name" value="Rost"/>
    <property type="match status" value="1"/>
</dbReference>
<feature type="transmembrane region" description="Helical" evidence="2">
    <location>
        <begin position="197"/>
        <end position="223"/>
    </location>
</feature>
<protein>
    <recommendedName>
        <fullName evidence="5">Protein rolling stone</fullName>
    </recommendedName>
</protein>
<feature type="region of interest" description="Disordered" evidence="1">
    <location>
        <begin position="164"/>
        <end position="187"/>
    </location>
</feature>
<dbReference type="Proteomes" id="UP000271974">
    <property type="component" value="Unassembled WGS sequence"/>
</dbReference>
<keyword evidence="2" id="KW-1133">Transmembrane helix</keyword>
<feature type="compositionally biased region" description="Polar residues" evidence="1">
    <location>
        <begin position="173"/>
        <end position="182"/>
    </location>
</feature>
<dbReference type="AlphaFoldDB" id="A0A433SNQ7"/>
<proteinExistence type="predicted"/>
<accession>A0A433SNQ7</accession>
<evidence type="ECO:0000256" key="1">
    <source>
        <dbReference type="SAM" id="MobiDB-lite"/>
    </source>
</evidence>
<feature type="transmembrane region" description="Helical" evidence="2">
    <location>
        <begin position="100"/>
        <end position="123"/>
    </location>
</feature>
<name>A0A433SNQ7_ELYCH</name>
<keyword evidence="4" id="KW-1185">Reference proteome</keyword>
<reference evidence="3 4" key="1">
    <citation type="submission" date="2019-01" db="EMBL/GenBank/DDBJ databases">
        <title>A draft genome assembly of the solar-powered sea slug Elysia chlorotica.</title>
        <authorList>
            <person name="Cai H."/>
            <person name="Li Q."/>
            <person name="Fang X."/>
            <person name="Li J."/>
            <person name="Curtis N.E."/>
            <person name="Altenburger A."/>
            <person name="Shibata T."/>
            <person name="Feng M."/>
            <person name="Maeda T."/>
            <person name="Schwartz J.A."/>
            <person name="Shigenobu S."/>
            <person name="Lundholm N."/>
            <person name="Nishiyama T."/>
            <person name="Yang H."/>
            <person name="Hasebe M."/>
            <person name="Li S."/>
            <person name="Pierce S.K."/>
            <person name="Wang J."/>
        </authorList>
    </citation>
    <scope>NUCLEOTIDE SEQUENCE [LARGE SCALE GENOMIC DNA]</scope>
    <source>
        <strain evidence="3">EC2010</strain>
        <tissue evidence="3">Whole organism of an adult</tissue>
    </source>
</reference>
<dbReference type="OrthoDB" id="419711at2759"/>
<evidence type="ECO:0000313" key="3">
    <source>
        <dbReference type="EMBL" id="RUS70834.1"/>
    </source>
</evidence>